<feature type="non-terminal residue" evidence="4">
    <location>
        <position position="464"/>
    </location>
</feature>
<evidence type="ECO:0000313" key="4">
    <source>
        <dbReference type="EMBL" id="MCU6739734.1"/>
    </source>
</evidence>
<dbReference type="InterPro" id="IPR001584">
    <property type="entry name" value="Integrase_cat-core"/>
</dbReference>
<protein>
    <submittedName>
        <fullName evidence="4">IS3 family transposase</fullName>
    </submittedName>
</protein>
<dbReference type="EMBL" id="JAOQJR010000029">
    <property type="protein sequence ID" value="MCU6739734.1"/>
    <property type="molecule type" value="Genomic_DNA"/>
</dbReference>
<dbReference type="NCBIfam" id="NF033516">
    <property type="entry name" value="transpos_IS3"/>
    <property type="match status" value="1"/>
</dbReference>
<dbReference type="Pfam" id="PF13276">
    <property type="entry name" value="HTH_21"/>
    <property type="match status" value="1"/>
</dbReference>
<feature type="region of interest" description="Disordered" evidence="2">
    <location>
        <begin position="111"/>
        <end position="139"/>
    </location>
</feature>
<dbReference type="Pfam" id="PF13333">
    <property type="entry name" value="rve_2"/>
    <property type="match status" value="1"/>
</dbReference>
<name>A0ABT2SY10_9FIRM</name>
<dbReference type="InterPro" id="IPR025948">
    <property type="entry name" value="HTH-like_dom"/>
</dbReference>
<dbReference type="InterPro" id="IPR050900">
    <property type="entry name" value="Transposase_IS3/IS150/IS904"/>
</dbReference>
<feature type="domain" description="Integrase catalytic" evidence="3">
    <location>
        <begin position="307"/>
        <end position="464"/>
    </location>
</feature>
<evidence type="ECO:0000313" key="5">
    <source>
        <dbReference type="Proteomes" id="UP001208364"/>
    </source>
</evidence>
<evidence type="ECO:0000259" key="3">
    <source>
        <dbReference type="PROSITE" id="PS50994"/>
    </source>
</evidence>
<accession>A0ABT2SY10</accession>
<dbReference type="InterPro" id="IPR048020">
    <property type="entry name" value="Transpos_IS3"/>
</dbReference>
<gene>
    <name evidence="4" type="ORF">OCV55_13915</name>
</gene>
<reference evidence="4 5" key="1">
    <citation type="journal article" date="2021" name="ISME Commun">
        <title>Automated analysis of genomic sequences facilitates high-throughput and comprehensive description of bacteria.</title>
        <authorList>
            <person name="Hitch T.C.A."/>
        </authorList>
    </citation>
    <scope>NUCLEOTIDE SEQUENCE [LARGE SCALE GENOMIC DNA]</scope>
    <source>
        <strain evidence="4 5">H4_15</strain>
    </source>
</reference>
<evidence type="ECO:0000256" key="2">
    <source>
        <dbReference type="SAM" id="MobiDB-lite"/>
    </source>
</evidence>
<proteinExistence type="predicted"/>
<dbReference type="RefSeq" id="WP_267309957.1">
    <property type="nucleotide sequence ID" value="NZ_JAOQJR010000029.1"/>
</dbReference>
<dbReference type="PANTHER" id="PTHR46889:SF4">
    <property type="entry name" value="TRANSPOSASE INSO FOR INSERTION SEQUENCE ELEMENT IS911B-RELATED"/>
    <property type="match status" value="1"/>
</dbReference>
<dbReference type="Pfam" id="PF00665">
    <property type="entry name" value="rve"/>
    <property type="match status" value="1"/>
</dbReference>
<sequence length="464" mass="54475">MAKLTNEQKIEIYNKRKMGYTLNMLSTEYNINVHGIEYLVRLIDKNGFDVLRKDRNRYYSPKFKEKALRRVFIDGESITAVAIDIGLSSRGILANWIKSYVENGYNIVEKKRGQHDKQKEKNDTVRNAEKDQGTGTSEPSLTCRERILKKIGCLSYGTKEERTKEIVKVITELRQELNLSLAFILDTINSNEDLPHIAKSVYYYTLSKIDKDDKNDEIMVEIINIFYTHKERYGYRRIHLELLNKGYKVSHGKVKRLMSRMGLYAFNPTPKQRYNSYKGDMNGVCKNLLLERKKNKYTGKINEKRNFEATSVNQKWTTDVSEFKIAAGKLYLSPIMDIYNREIVGFDISDTPNLFQIYRMLDMAFEKFDNLEGLIFHSDQGWQYQHFSYHKILEEKGIFQSMSRKGNCLDNSPMENFFGKMKNEMFYGFENTFESLDNLKQAMIDYIHYHNNFRITVKGKGLTP</sequence>
<dbReference type="InterPro" id="IPR010921">
    <property type="entry name" value="Trp_repressor/repl_initiator"/>
</dbReference>
<keyword evidence="5" id="KW-1185">Reference proteome</keyword>
<dbReference type="Proteomes" id="UP001208364">
    <property type="component" value="Unassembled WGS sequence"/>
</dbReference>
<evidence type="ECO:0000256" key="1">
    <source>
        <dbReference type="ARBA" id="ARBA00002286"/>
    </source>
</evidence>
<dbReference type="PROSITE" id="PS50994">
    <property type="entry name" value="INTEGRASE"/>
    <property type="match status" value="1"/>
</dbReference>
<dbReference type="InterPro" id="IPR012337">
    <property type="entry name" value="RNaseH-like_sf"/>
</dbReference>
<comment type="caution">
    <text evidence="4">The sequence shown here is derived from an EMBL/GenBank/DDBJ whole genome shotgun (WGS) entry which is preliminary data.</text>
</comment>
<dbReference type="SUPFAM" id="SSF53098">
    <property type="entry name" value="Ribonuclease H-like"/>
    <property type="match status" value="1"/>
</dbReference>
<dbReference type="InterPro" id="IPR036397">
    <property type="entry name" value="RNaseH_sf"/>
</dbReference>
<dbReference type="SUPFAM" id="SSF48295">
    <property type="entry name" value="TrpR-like"/>
    <property type="match status" value="1"/>
</dbReference>
<dbReference type="PANTHER" id="PTHR46889">
    <property type="entry name" value="TRANSPOSASE INSF FOR INSERTION SEQUENCE IS3B-RELATED"/>
    <property type="match status" value="1"/>
</dbReference>
<organism evidence="4 5">
    <name type="scientific">[Clostridium] ammoniilyticum</name>
    <dbReference type="NCBI Taxonomy" id="2981784"/>
    <lineage>
        <taxon>Bacteria</taxon>
        <taxon>Bacillati</taxon>
        <taxon>Bacillota</taxon>
        <taxon>Erysipelotrichia</taxon>
        <taxon>Erysipelotrichales</taxon>
        <taxon>Coprobacillaceae</taxon>
        <taxon>Faecalibacillus</taxon>
    </lineage>
</organism>
<feature type="compositionally biased region" description="Basic and acidic residues" evidence="2">
    <location>
        <begin position="111"/>
        <end position="132"/>
    </location>
</feature>
<comment type="function">
    <text evidence="1">Involved in the transposition of the insertion sequence.</text>
</comment>
<dbReference type="Gene3D" id="3.30.420.10">
    <property type="entry name" value="Ribonuclease H-like superfamily/Ribonuclease H"/>
    <property type="match status" value="1"/>
</dbReference>